<organism evidence="1 2">
    <name type="scientific">Apiospora aurea</name>
    <dbReference type="NCBI Taxonomy" id="335848"/>
    <lineage>
        <taxon>Eukaryota</taxon>
        <taxon>Fungi</taxon>
        <taxon>Dikarya</taxon>
        <taxon>Ascomycota</taxon>
        <taxon>Pezizomycotina</taxon>
        <taxon>Sordariomycetes</taxon>
        <taxon>Xylariomycetidae</taxon>
        <taxon>Amphisphaeriales</taxon>
        <taxon>Apiosporaceae</taxon>
        <taxon>Apiospora</taxon>
    </lineage>
</organism>
<dbReference type="Proteomes" id="UP001391051">
    <property type="component" value="Unassembled WGS sequence"/>
</dbReference>
<dbReference type="GeneID" id="92071735"/>
<name>A0ABR1QNV7_9PEZI</name>
<proteinExistence type="predicted"/>
<accession>A0ABR1QNV7</accession>
<reference evidence="1 2" key="1">
    <citation type="submission" date="2023-01" db="EMBL/GenBank/DDBJ databases">
        <title>Analysis of 21 Apiospora genomes using comparative genomics revels a genus with tremendous synthesis potential of carbohydrate active enzymes and secondary metabolites.</title>
        <authorList>
            <person name="Sorensen T."/>
        </authorList>
    </citation>
    <scope>NUCLEOTIDE SEQUENCE [LARGE SCALE GENOMIC DNA]</scope>
    <source>
        <strain evidence="1 2">CBS 24483</strain>
    </source>
</reference>
<gene>
    <name evidence="1" type="ORF">PG986_002451</name>
</gene>
<comment type="caution">
    <text evidence="1">The sequence shown here is derived from an EMBL/GenBank/DDBJ whole genome shotgun (WGS) entry which is preliminary data.</text>
</comment>
<sequence length="135" mass="15091">MKLERINIEAKAVAASRSNVGPESIDHLVSRRLWSRATNPYPIAMSVMALAHAQVKSFWIFRGTLAYIITTNEFAGPRGHLLEAGFATRLGSLESPIFLPSQRSFAELFESKVSPNLKTLWLQRMPLNKSTALHL</sequence>
<evidence type="ECO:0000313" key="1">
    <source>
        <dbReference type="EMBL" id="KAK7961626.1"/>
    </source>
</evidence>
<evidence type="ECO:0000313" key="2">
    <source>
        <dbReference type="Proteomes" id="UP001391051"/>
    </source>
</evidence>
<keyword evidence="2" id="KW-1185">Reference proteome</keyword>
<dbReference type="EMBL" id="JAQQWE010000002">
    <property type="protein sequence ID" value="KAK7961626.1"/>
    <property type="molecule type" value="Genomic_DNA"/>
</dbReference>
<protein>
    <submittedName>
        <fullName evidence="1">Uncharacterized protein</fullName>
    </submittedName>
</protein>
<dbReference type="RefSeq" id="XP_066703737.1">
    <property type="nucleotide sequence ID" value="XM_066838673.1"/>
</dbReference>